<accession>A0ABW9QQE9</accession>
<dbReference type="InterPro" id="IPR009061">
    <property type="entry name" value="DNA-bd_dom_put_sf"/>
</dbReference>
<dbReference type="InterPro" id="IPR041657">
    <property type="entry name" value="HTH_17"/>
</dbReference>
<dbReference type="SUPFAM" id="SSF46955">
    <property type="entry name" value="Putative DNA-binding domain"/>
    <property type="match status" value="1"/>
</dbReference>
<keyword evidence="4" id="KW-1185">Reference proteome</keyword>
<organism evidence="3 4">
    <name type="scientific">Acidiferrimicrobium australe</name>
    <dbReference type="NCBI Taxonomy" id="2664430"/>
    <lineage>
        <taxon>Bacteria</taxon>
        <taxon>Bacillati</taxon>
        <taxon>Actinomycetota</taxon>
        <taxon>Acidimicrobiia</taxon>
        <taxon>Acidimicrobiales</taxon>
        <taxon>Acidimicrobiaceae</taxon>
        <taxon>Acidiferrimicrobium</taxon>
    </lineage>
</organism>
<protein>
    <submittedName>
        <fullName evidence="3">Helix-turn-helix domain-containing protein</fullName>
    </submittedName>
</protein>
<gene>
    <name evidence="3" type="ORF">GHK86_04830</name>
</gene>
<name>A0ABW9QQE9_9ACTN</name>
<evidence type="ECO:0000256" key="1">
    <source>
        <dbReference type="SAM" id="MobiDB-lite"/>
    </source>
</evidence>
<dbReference type="NCBIfam" id="TIGR01764">
    <property type="entry name" value="excise"/>
    <property type="match status" value="1"/>
</dbReference>
<dbReference type="Pfam" id="PF12728">
    <property type="entry name" value="HTH_17"/>
    <property type="match status" value="1"/>
</dbReference>
<feature type="compositionally biased region" description="Polar residues" evidence="1">
    <location>
        <begin position="1"/>
        <end position="11"/>
    </location>
</feature>
<reference evidence="3 4" key="1">
    <citation type="submission" date="2019-11" db="EMBL/GenBank/DDBJ databases">
        <title>Acidiferrimicrobium australis gen. nov., sp. nov., an acidophilic and obligately heterotrophic, member of the Actinobacteria that catalyses dissimilatory oxido- reduction of iron isolated from metal-rich acidic water in Chile.</title>
        <authorList>
            <person name="Gonzalez D."/>
            <person name="Huber K."/>
            <person name="Hedrich S."/>
            <person name="Rojas-Villalobos C."/>
            <person name="Quatrini R."/>
            <person name="Dinamarca M.A."/>
            <person name="Schwarz A."/>
            <person name="Canales C."/>
            <person name="Nancucheo I."/>
        </authorList>
    </citation>
    <scope>NUCLEOTIDE SEQUENCE [LARGE SCALE GENOMIC DNA]</scope>
    <source>
        <strain evidence="3 4">USS-CCA1</strain>
    </source>
</reference>
<evidence type="ECO:0000259" key="2">
    <source>
        <dbReference type="Pfam" id="PF12728"/>
    </source>
</evidence>
<dbReference type="EMBL" id="WJHE01000201">
    <property type="protein sequence ID" value="MST32050.1"/>
    <property type="molecule type" value="Genomic_DNA"/>
</dbReference>
<dbReference type="InterPro" id="IPR010093">
    <property type="entry name" value="SinI_DNA-bd"/>
</dbReference>
<evidence type="ECO:0000313" key="4">
    <source>
        <dbReference type="Proteomes" id="UP000437736"/>
    </source>
</evidence>
<evidence type="ECO:0000313" key="3">
    <source>
        <dbReference type="EMBL" id="MST32050.1"/>
    </source>
</evidence>
<dbReference type="Proteomes" id="UP000437736">
    <property type="component" value="Unassembled WGS sequence"/>
</dbReference>
<feature type="domain" description="Helix-turn-helix" evidence="2">
    <location>
        <begin position="77"/>
        <end position="124"/>
    </location>
</feature>
<comment type="caution">
    <text evidence="3">The sequence shown here is derived from an EMBL/GenBank/DDBJ whole genome shotgun (WGS) entry which is preliminary data.</text>
</comment>
<sequence length="138" mass="14907">MRSARRPSQLTGAARPVREPARRPRLISPGPKPPGSGRDRPDGRHLAPAPSDLRTAPCPQEDPMTDTTTTSQIPRLLYTPREAAQALGISRSSLYVLLSQGAIDSVRIGGSRRITAAALSAFIDTLTSEISGIDRYHR</sequence>
<feature type="region of interest" description="Disordered" evidence="1">
    <location>
        <begin position="1"/>
        <end position="74"/>
    </location>
</feature>
<proteinExistence type="predicted"/>